<dbReference type="InterPro" id="IPR051531">
    <property type="entry name" value="N-acetyltransferase"/>
</dbReference>
<evidence type="ECO:0000313" key="2">
    <source>
        <dbReference type="EMBL" id="WHY87354.1"/>
    </source>
</evidence>
<dbReference type="InterPro" id="IPR016181">
    <property type="entry name" value="Acyl_CoA_acyltransferase"/>
</dbReference>
<proteinExistence type="predicted"/>
<gene>
    <name evidence="2" type="ORF">QNH39_05720</name>
</gene>
<feature type="domain" description="N-acetyltransferase" evidence="1">
    <location>
        <begin position="7"/>
        <end position="160"/>
    </location>
</feature>
<dbReference type="PROSITE" id="PS51186">
    <property type="entry name" value="GNAT"/>
    <property type="match status" value="1"/>
</dbReference>
<dbReference type="Proteomes" id="UP001178288">
    <property type="component" value="Chromosome"/>
</dbReference>
<dbReference type="PANTHER" id="PTHR43792">
    <property type="entry name" value="GNAT FAMILY, PUTATIVE (AFU_ORTHOLOGUE AFUA_3G00765)-RELATED-RELATED"/>
    <property type="match status" value="1"/>
</dbReference>
<dbReference type="EMBL" id="CP126114">
    <property type="protein sequence ID" value="WHY87354.1"/>
    <property type="molecule type" value="Genomic_DNA"/>
</dbReference>
<dbReference type="SUPFAM" id="SSF55729">
    <property type="entry name" value="Acyl-CoA N-acyltransferases (Nat)"/>
    <property type="match status" value="1"/>
</dbReference>
<dbReference type="Gene3D" id="3.40.630.30">
    <property type="match status" value="1"/>
</dbReference>
<name>A0AA95MRW2_9BACI</name>
<dbReference type="RefSeq" id="WP_066083444.1">
    <property type="nucleotide sequence ID" value="NZ_CP126114.1"/>
</dbReference>
<dbReference type="PANTHER" id="PTHR43792:SF1">
    <property type="entry name" value="N-ACETYLTRANSFERASE DOMAIN-CONTAINING PROTEIN"/>
    <property type="match status" value="1"/>
</dbReference>
<sequence>MFETERCIINTFQKSDYFDTKKLFVNQEVRRFLGGIRQEDSIGVVMEEMLHSSDDSFYWVVREKLSENFIGLVSLDPHHEGVRLEISYQFLPDWWGSGYATEVIQVILDFGLNELKLEKIVAETQTANKSSCRLLERVGMELERTISRFGAEQAIYSIQS</sequence>
<organism evidence="2 3">
    <name type="scientific">Neobacillus novalis</name>
    <dbReference type="NCBI Taxonomy" id="220687"/>
    <lineage>
        <taxon>Bacteria</taxon>
        <taxon>Bacillati</taxon>
        <taxon>Bacillota</taxon>
        <taxon>Bacilli</taxon>
        <taxon>Bacillales</taxon>
        <taxon>Bacillaceae</taxon>
        <taxon>Neobacillus</taxon>
    </lineage>
</organism>
<evidence type="ECO:0000259" key="1">
    <source>
        <dbReference type="PROSITE" id="PS51186"/>
    </source>
</evidence>
<reference evidence="2" key="1">
    <citation type="submission" date="2023-05" db="EMBL/GenBank/DDBJ databases">
        <title>Comparative genomics of Bacillaceae isolates and their secondary metabolite potential.</title>
        <authorList>
            <person name="Song L."/>
            <person name="Nielsen L.J."/>
            <person name="Mohite O."/>
            <person name="Xu X."/>
            <person name="Weber T."/>
            <person name="Kovacs A.T."/>
        </authorList>
    </citation>
    <scope>NUCLEOTIDE SEQUENCE</scope>
    <source>
        <strain evidence="2">XLM17</strain>
    </source>
</reference>
<dbReference type="Pfam" id="PF13302">
    <property type="entry name" value="Acetyltransf_3"/>
    <property type="match status" value="1"/>
</dbReference>
<dbReference type="GO" id="GO:0016747">
    <property type="term" value="F:acyltransferase activity, transferring groups other than amino-acyl groups"/>
    <property type="evidence" value="ECO:0007669"/>
    <property type="project" value="InterPro"/>
</dbReference>
<evidence type="ECO:0000313" key="3">
    <source>
        <dbReference type="Proteomes" id="UP001178288"/>
    </source>
</evidence>
<protein>
    <submittedName>
        <fullName evidence="2">GNAT family N-acetyltransferase</fullName>
    </submittedName>
</protein>
<keyword evidence="3" id="KW-1185">Reference proteome</keyword>
<dbReference type="InterPro" id="IPR000182">
    <property type="entry name" value="GNAT_dom"/>
</dbReference>
<dbReference type="AlphaFoldDB" id="A0AA95MRW2"/>
<accession>A0AA95MRW2</accession>
<dbReference type="KEGG" id="nnv:QNH39_05720"/>